<keyword evidence="4" id="KW-1185">Reference proteome</keyword>
<evidence type="ECO:0000313" key="3">
    <source>
        <dbReference type="EMBL" id="CAL4059272.1"/>
    </source>
</evidence>
<proteinExistence type="predicted"/>
<evidence type="ECO:0000256" key="1">
    <source>
        <dbReference type="SAM" id="MobiDB-lite"/>
    </source>
</evidence>
<dbReference type="CDD" id="cd00063">
    <property type="entry name" value="FN3"/>
    <property type="match status" value="1"/>
</dbReference>
<dbReference type="InterPro" id="IPR003961">
    <property type="entry name" value="FN3_dom"/>
</dbReference>
<dbReference type="InterPro" id="IPR013783">
    <property type="entry name" value="Ig-like_fold"/>
</dbReference>
<name>A0AAV2PGU1_MEGNR</name>
<dbReference type="Pfam" id="PF00041">
    <property type="entry name" value="fn3"/>
    <property type="match status" value="1"/>
</dbReference>
<dbReference type="Gene3D" id="2.60.40.10">
    <property type="entry name" value="Immunoglobulins"/>
    <property type="match status" value="1"/>
</dbReference>
<evidence type="ECO:0000259" key="2">
    <source>
        <dbReference type="PROSITE" id="PS50853"/>
    </source>
</evidence>
<dbReference type="AlphaFoldDB" id="A0AAV2PGU1"/>
<sequence length="317" mass="34752">MTLQVSWHPPICSNGNISAYWLLYREENGDEGNITQWTRRRLNGSLKTQHILHGLDSSKSYIVCVAVQNEQGISEVSNKVGFNALPTRSDNMKCTMGDISLEVGATLKLNDRNCDTKCSCLTPPEFTCVKHRNCDLSKEEQSQPMISVRRGNLDCPPVTCNEGCATLTDLRTGCQFCSCGADVVTCPELSCHESCHRVQDTKSGCPRCECNCPKDPLGNPPCPKDCAIHFVKDQATGCEKCECNPSNPGGPFGNPNLPPRKEVCRINPLTGRAHCPMDCAVIYRISPETGCEECKCDPNSSSSPFPRPVPIPTRPNN</sequence>
<protein>
    <recommendedName>
        <fullName evidence="2">Fibronectin type-III domain-containing protein</fullName>
    </recommendedName>
</protein>
<accession>A0AAV2PGU1</accession>
<feature type="region of interest" description="Disordered" evidence="1">
    <location>
        <begin position="296"/>
        <end position="317"/>
    </location>
</feature>
<feature type="domain" description="Fibronectin type-III" evidence="2">
    <location>
        <begin position="1"/>
        <end position="87"/>
    </location>
</feature>
<dbReference type="Proteomes" id="UP001497623">
    <property type="component" value="Unassembled WGS sequence"/>
</dbReference>
<dbReference type="SUPFAM" id="SSF49265">
    <property type="entry name" value="Fibronectin type III"/>
    <property type="match status" value="1"/>
</dbReference>
<gene>
    <name evidence="3" type="ORF">MNOR_LOCUS440</name>
</gene>
<reference evidence="3 4" key="1">
    <citation type="submission" date="2024-05" db="EMBL/GenBank/DDBJ databases">
        <authorList>
            <person name="Wallberg A."/>
        </authorList>
    </citation>
    <scope>NUCLEOTIDE SEQUENCE [LARGE SCALE GENOMIC DNA]</scope>
</reference>
<dbReference type="PROSITE" id="PS50853">
    <property type="entry name" value="FN3"/>
    <property type="match status" value="1"/>
</dbReference>
<dbReference type="InterPro" id="IPR036116">
    <property type="entry name" value="FN3_sf"/>
</dbReference>
<evidence type="ECO:0000313" key="4">
    <source>
        <dbReference type="Proteomes" id="UP001497623"/>
    </source>
</evidence>
<organism evidence="3 4">
    <name type="scientific">Meganyctiphanes norvegica</name>
    <name type="common">Northern krill</name>
    <name type="synonym">Thysanopoda norvegica</name>
    <dbReference type="NCBI Taxonomy" id="48144"/>
    <lineage>
        <taxon>Eukaryota</taxon>
        <taxon>Metazoa</taxon>
        <taxon>Ecdysozoa</taxon>
        <taxon>Arthropoda</taxon>
        <taxon>Crustacea</taxon>
        <taxon>Multicrustacea</taxon>
        <taxon>Malacostraca</taxon>
        <taxon>Eumalacostraca</taxon>
        <taxon>Eucarida</taxon>
        <taxon>Euphausiacea</taxon>
        <taxon>Euphausiidae</taxon>
        <taxon>Meganyctiphanes</taxon>
    </lineage>
</organism>
<feature type="compositionally biased region" description="Pro residues" evidence="1">
    <location>
        <begin position="305"/>
        <end position="317"/>
    </location>
</feature>
<dbReference type="EMBL" id="CAXKWB010000096">
    <property type="protein sequence ID" value="CAL4059272.1"/>
    <property type="molecule type" value="Genomic_DNA"/>
</dbReference>
<comment type="caution">
    <text evidence="3">The sequence shown here is derived from an EMBL/GenBank/DDBJ whole genome shotgun (WGS) entry which is preliminary data.</text>
</comment>